<evidence type="ECO:0000259" key="2">
    <source>
        <dbReference type="Pfam" id="PF01890"/>
    </source>
</evidence>
<sequence length="175" mass="17764">MPSTPPELPEYTGGPTPRGPQTRTPPGNPPPHHSARDLVVGIGARPGVQTREVLALIDHGLRALGASPASVRALATVDVRAREPGLRGAAAHHGWPLIAHPAALLATVDVTHPSAAAAAALGTPSVAEAACQLALPTTSTRADTVAPSPGRLVLRKQTSPRATLAIARHPNTGCA</sequence>
<dbReference type="InterPro" id="IPR002750">
    <property type="entry name" value="CobE/GbiG_C"/>
</dbReference>
<feature type="region of interest" description="Disordered" evidence="1">
    <location>
        <begin position="1"/>
        <end position="34"/>
    </location>
</feature>
<dbReference type="PANTHER" id="PTHR37477:SF1">
    <property type="entry name" value="COBALT-PRECORRIN-5A HYDROLASE"/>
    <property type="match status" value="1"/>
</dbReference>
<dbReference type="EMBL" id="JALKFT010000016">
    <property type="protein sequence ID" value="MCK9877289.1"/>
    <property type="molecule type" value="Genomic_DNA"/>
</dbReference>
<dbReference type="RefSeq" id="WP_248825554.1">
    <property type="nucleotide sequence ID" value="NZ_JALKFT010000016.1"/>
</dbReference>
<evidence type="ECO:0000313" key="4">
    <source>
        <dbReference type="Proteomes" id="UP001201873"/>
    </source>
</evidence>
<feature type="compositionally biased region" description="Low complexity" evidence="1">
    <location>
        <begin position="12"/>
        <end position="25"/>
    </location>
</feature>
<protein>
    <submittedName>
        <fullName evidence="3">Cobalamin biosynthesis protein</fullName>
    </submittedName>
</protein>
<gene>
    <name evidence="3" type="ORF">MXD59_16155</name>
</gene>
<comment type="caution">
    <text evidence="3">The sequence shown here is derived from an EMBL/GenBank/DDBJ whole genome shotgun (WGS) entry which is preliminary data.</text>
</comment>
<reference evidence="3 4" key="1">
    <citation type="submission" date="2022-04" db="EMBL/GenBank/DDBJ databases">
        <title>Genome diversity in the genus Frankia.</title>
        <authorList>
            <person name="Carlos-Shanley C."/>
            <person name="Hahn D."/>
        </authorList>
    </citation>
    <scope>NUCLEOTIDE SEQUENCE [LARGE SCALE GENOMIC DNA]</scope>
    <source>
        <strain evidence="3 4">Ag45/Mut15</strain>
    </source>
</reference>
<keyword evidence="4" id="KW-1185">Reference proteome</keyword>
<dbReference type="Pfam" id="PF01890">
    <property type="entry name" value="CbiG_C"/>
    <property type="match status" value="1"/>
</dbReference>
<dbReference type="Gene3D" id="3.30.420.180">
    <property type="entry name" value="CobE/GbiG C-terminal domain"/>
    <property type="match status" value="1"/>
</dbReference>
<dbReference type="InterPro" id="IPR036518">
    <property type="entry name" value="CobE/GbiG_C_sf"/>
</dbReference>
<feature type="domain" description="CobE/GbiG C-terminal" evidence="2">
    <location>
        <begin position="38"/>
        <end position="167"/>
    </location>
</feature>
<dbReference type="InterPro" id="IPR052553">
    <property type="entry name" value="CbiG_hydrolase"/>
</dbReference>
<dbReference type="Proteomes" id="UP001201873">
    <property type="component" value="Unassembled WGS sequence"/>
</dbReference>
<dbReference type="PANTHER" id="PTHR37477">
    <property type="entry name" value="COBALT-PRECORRIN-5A HYDROLASE"/>
    <property type="match status" value="1"/>
</dbReference>
<organism evidence="3 4">
    <name type="scientific">Frankia umida</name>
    <dbReference type="NCBI Taxonomy" id="573489"/>
    <lineage>
        <taxon>Bacteria</taxon>
        <taxon>Bacillati</taxon>
        <taxon>Actinomycetota</taxon>
        <taxon>Actinomycetes</taxon>
        <taxon>Frankiales</taxon>
        <taxon>Frankiaceae</taxon>
        <taxon>Frankia</taxon>
    </lineage>
</organism>
<evidence type="ECO:0000256" key="1">
    <source>
        <dbReference type="SAM" id="MobiDB-lite"/>
    </source>
</evidence>
<dbReference type="SUPFAM" id="SSF159664">
    <property type="entry name" value="CobE/GbiG C-terminal domain-like"/>
    <property type="match status" value="1"/>
</dbReference>
<evidence type="ECO:0000313" key="3">
    <source>
        <dbReference type="EMBL" id="MCK9877289.1"/>
    </source>
</evidence>
<name>A0ABT0K0E8_9ACTN</name>
<proteinExistence type="predicted"/>
<accession>A0ABT0K0E8</accession>